<feature type="transmembrane region" description="Helical" evidence="1">
    <location>
        <begin position="12"/>
        <end position="31"/>
    </location>
</feature>
<dbReference type="EMBL" id="BX284605">
    <property type="protein sequence ID" value="CAB03301.1"/>
    <property type="molecule type" value="Genomic_DNA"/>
</dbReference>
<evidence type="ECO:0000313" key="4">
    <source>
        <dbReference type="WormBase" id="T06C12.1"/>
    </source>
</evidence>
<gene>
    <name evidence="2 4" type="primary">str-60</name>
    <name evidence="2" type="ORF">CELE_T06C12.1</name>
    <name evidence="4" type="ORF">T06C12.1</name>
</gene>
<evidence type="ECO:0000313" key="3">
    <source>
        <dbReference type="Proteomes" id="UP000001940"/>
    </source>
</evidence>
<dbReference type="STRING" id="6239.T06C12.1.1"/>
<keyword evidence="1" id="KW-0472">Membrane</keyword>
<dbReference type="KEGG" id="cel:CELE_T06C12.1"/>
<dbReference type="InterPro" id="IPR019428">
    <property type="entry name" value="7TM_GPCR_serpentine_rcpt_Str"/>
</dbReference>
<keyword evidence="3" id="KW-1185">Reference proteome</keyword>
<dbReference type="SUPFAM" id="SSF81321">
    <property type="entry name" value="Family A G protein-coupled receptor-like"/>
    <property type="match status" value="1"/>
</dbReference>
<organism evidence="2 3">
    <name type="scientific">Caenorhabditis elegans</name>
    <dbReference type="NCBI Taxonomy" id="6239"/>
    <lineage>
        <taxon>Eukaryota</taxon>
        <taxon>Metazoa</taxon>
        <taxon>Ecdysozoa</taxon>
        <taxon>Nematoda</taxon>
        <taxon>Chromadorea</taxon>
        <taxon>Rhabditida</taxon>
        <taxon>Rhabditina</taxon>
        <taxon>Rhabditomorpha</taxon>
        <taxon>Rhabditoidea</taxon>
        <taxon>Rhabditidae</taxon>
        <taxon>Peloderinae</taxon>
        <taxon>Caenorhabditis</taxon>
    </lineage>
</organism>
<feature type="transmembrane region" description="Helical" evidence="1">
    <location>
        <begin position="128"/>
        <end position="152"/>
    </location>
</feature>
<dbReference type="InParanoid" id="O18040"/>
<keyword evidence="1" id="KW-1133">Transmembrane helix</keyword>
<dbReference type="PhylomeDB" id="O18040"/>
<dbReference type="GeneID" id="188162"/>
<dbReference type="FunCoup" id="O18040">
    <property type="interactions" value="16"/>
</dbReference>
<feature type="transmembrane region" description="Helical" evidence="1">
    <location>
        <begin position="43"/>
        <end position="61"/>
    </location>
</feature>
<dbReference type="AGR" id="WB:WBGene00006124"/>
<dbReference type="PIR" id="T24566">
    <property type="entry name" value="T24566"/>
</dbReference>
<dbReference type="UCSC" id="T06C12.1">
    <property type="organism name" value="c. elegans"/>
</dbReference>
<feature type="transmembrane region" description="Helical" evidence="1">
    <location>
        <begin position="246"/>
        <end position="274"/>
    </location>
</feature>
<dbReference type="PANTHER" id="PTHR46178:SF3">
    <property type="entry name" value="SEVEN TM RECEPTOR"/>
    <property type="match status" value="1"/>
</dbReference>
<dbReference type="Pfam" id="PF10326">
    <property type="entry name" value="7TM_GPCR_Str"/>
    <property type="match status" value="1"/>
</dbReference>
<keyword evidence="1" id="KW-0812">Transmembrane</keyword>
<evidence type="ECO:0000256" key="1">
    <source>
        <dbReference type="SAM" id="Phobius"/>
    </source>
</evidence>
<protein>
    <submittedName>
        <fullName evidence="2">Seven TM Receptor</fullName>
    </submittedName>
</protein>
<dbReference type="RefSeq" id="NP_506975.1">
    <property type="nucleotide sequence ID" value="NM_074574.1"/>
</dbReference>
<dbReference type="PANTHER" id="PTHR46178">
    <property type="entry name" value="SEVEN TM RECEPTOR"/>
    <property type="match status" value="1"/>
</dbReference>
<dbReference type="AlphaFoldDB" id="O18040"/>
<dbReference type="eggNOG" id="ENOG502T1PX">
    <property type="taxonomic scope" value="Eukaryota"/>
</dbReference>
<sequence>MNAFDIAEKFLAVGFCATCLTSFFFIYLTLFHIKKVTGTYKKMVIFFAGWGVFFSGWELIARPFAHNYNNAVIVMSVNTWIPSHCLLQILSALWILFYLAIICLIAVQFVYRYLCLFDPKKSEKFDGYGFIAWISYPFLAPSVHCISFFFFVDKDEKSDEYVRQEMLDVYNITIETAPKFVIIPYGFDNSLNWKGIYFLSTGIFLVFFHYFVILYCGIKMHFNMKSKLLQFSENHGKLQKQLFKALVAQSLVPTLLLVMPAAPVIVSPIIAPFINKFGIQLSLQTGWMYAIFDFYPPIDYIVFMMIVTEYKVLIRKMLSKTKVQPLVVVSIQNPPLTVGFNTASGPT</sequence>
<dbReference type="HOGENOM" id="CLU_036335_4_2_1"/>
<keyword evidence="2" id="KW-0675">Receptor</keyword>
<feature type="transmembrane region" description="Helical" evidence="1">
    <location>
        <begin position="81"/>
        <end position="107"/>
    </location>
</feature>
<evidence type="ECO:0000313" key="2">
    <source>
        <dbReference type="EMBL" id="CAB03301.1"/>
    </source>
</evidence>
<dbReference type="CTD" id="188162"/>
<proteinExistence type="predicted"/>
<dbReference type="PaxDb" id="6239-T06C12.1"/>
<dbReference type="Proteomes" id="UP000001940">
    <property type="component" value="Chromosome V"/>
</dbReference>
<dbReference type="SMR" id="O18040"/>
<feature type="transmembrane region" description="Helical" evidence="1">
    <location>
        <begin position="196"/>
        <end position="218"/>
    </location>
</feature>
<dbReference type="WormBase" id="T06C12.1">
    <property type="protein sequence ID" value="CE16351"/>
    <property type="gene ID" value="WBGene00006124"/>
    <property type="gene designation" value="str-60"/>
</dbReference>
<dbReference type="OMA" id="WQSHELT"/>
<name>O18040_CAEEL</name>
<feature type="transmembrane region" description="Helical" evidence="1">
    <location>
        <begin position="294"/>
        <end position="314"/>
    </location>
</feature>
<reference evidence="2 3" key="1">
    <citation type="journal article" date="1998" name="Science">
        <title>Genome sequence of the nematode C. elegans: a platform for investigating biology.</title>
        <authorList>
            <consortium name="The C. elegans sequencing consortium"/>
            <person name="Sulson J.E."/>
            <person name="Waterston R."/>
        </authorList>
    </citation>
    <scope>NUCLEOTIDE SEQUENCE [LARGE SCALE GENOMIC DNA]</scope>
    <source>
        <strain evidence="2 3">Bristol N2</strain>
    </source>
</reference>
<accession>O18040</accession>